<dbReference type="Pfam" id="PF07670">
    <property type="entry name" value="Gate"/>
    <property type="match status" value="2"/>
</dbReference>
<feature type="transmembrane region" description="Helical" evidence="1">
    <location>
        <begin position="272"/>
        <end position="294"/>
    </location>
</feature>
<evidence type="ECO:0000313" key="4">
    <source>
        <dbReference type="Proteomes" id="UP000034071"/>
    </source>
</evidence>
<accession>A0A0F6RD47</accession>
<reference evidence="3 4" key="1">
    <citation type="submission" date="2015-02" db="EMBL/GenBank/DDBJ databases">
        <title>Complete genome sequence of Kangiella geojedonensis strain YCS-5T.</title>
        <authorList>
            <person name="Kim K.M."/>
        </authorList>
    </citation>
    <scope>NUCLEOTIDE SEQUENCE [LARGE SCALE GENOMIC DNA]</scope>
    <source>
        <strain evidence="3 4">YCS-5</strain>
    </source>
</reference>
<keyword evidence="1" id="KW-0812">Transmembrane</keyword>
<feature type="transmembrane region" description="Helical" evidence="1">
    <location>
        <begin position="140"/>
        <end position="160"/>
    </location>
</feature>
<sequence length="409" mass="43815">MLNIIWLFFFVIAFALSLFDWLFAGNQAAFPDLVKSLFDMAKLSVTISIGLIGVLAFWLGLLKIAEQSGLVNKLARLLAPLFRKLMPEVPDGHPALGSISMNMAANMLGLDNAATPMGIRAMEQLQELNPVKQTASNAQILFLVLNTSAVTVIPITVMLYRAQMGAADPAAIFLPILLATSASTFVGLLAVSLVQKLSIFNRVIGLYFLIFASLIGGLVWALLSLPADQMSAMSSALGNFLLMSAIVLILLHGWRHKIPVYEEFVEGAKDGFKVAVTIIPYLVAMLTAIGALRASGALDAFASGLSWLLGSLGFDTRFVEAIPTALMKPFSGSGARAMMLETMEAQGVDSLAGYMVATIQGSTETTFYVLTVYFGAVGIKRIRHALSCGLLADLAGITAAILLSYWFFA</sequence>
<name>A0A0F6RD47_9GAMM</name>
<proteinExistence type="predicted"/>
<dbReference type="Proteomes" id="UP000034071">
    <property type="component" value="Chromosome"/>
</dbReference>
<dbReference type="PATRIC" id="fig|914150.5.peg.1685"/>
<gene>
    <name evidence="3" type="ORF">TQ33_1664</name>
</gene>
<dbReference type="InterPro" id="IPR011415">
    <property type="entry name" value="SpmA_SpmB"/>
</dbReference>
<feature type="transmembrane region" description="Helical" evidence="1">
    <location>
        <begin position="40"/>
        <end position="62"/>
    </location>
</feature>
<evidence type="ECO:0000313" key="3">
    <source>
        <dbReference type="EMBL" id="AKE52606.1"/>
    </source>
</evidence>
<protein>
    <submittedName>
        <fullName evidence="3">Membrane protein</fullName>
    </submittedName>
</protein>
<dbReference type="STRING" id="914150.TQ33_1664"/>
<evidence type="ECO:0000256" key="1">
    <source>
        <dbReference type="SAM" id="Phobius"/>
    </source>
</evidence>
<feature type="domain" description="Nucleoside transporter/FeoB GTPase Gate" evidence="2">
    <location>
        <begin position="49"/>
        <end position="158"/>
    </location>
</feature>
<feature type="transmembrane region" description="Helical" evidence="1">
    <location>
        <begin position="231"/>
        <end position="251"/>
    </location>
</feature>
<feature type="transmembrane region" description="Helical" evidence="1">
    <location>
        <begin position="390"/>
        <end position="408"/>
    </location>
</feature>
<dbReference type="HOGENOM" id="CLU_037414_0_0_6"/>
<feature type="domain" description="Nucleoside transporter/FeoB GTPase Gate" evidence="2">
    <location>
        <begin position="276"/>
        <end position="380"/>
    </location>
</feature>
<dbReference type="PIRSF" id="PIRSF036542">
    <property type="entry name" value="SpmA_SpmB"/>
    <property type="match status" value="1"/>
</dbReference>
<evidence type="ECO:0000259" key="2">
    <source>
        <dbReference type="Pfam" id="PF07670"/>
    </source>
</evidence>
<dbReference type="InterPro" id="IPR011642">
    <property type="entry name" value="Gate_dom"/>
</dbReference>
<dbReference type="RefSeq" id="WP_046561655.1">
    <property type="nucleotide sequence ID" value="NZ_CP010975.1"/>
</dbReference>
<dbReference type="KEGG" id="kge:TQ33_1664"/>
<dbReference type="InterPro" id="IPR052549">
    <property type="entry name" value="SpmB"/>
</dbReference>
<keyword evidence="4" id="KW-1185">Reference proteome</keyword>
<dbReference type="OrthoDB" id="9805623at2"/>
<keyword evidence="1" id="KW-0472">Membrane</keyword>
<dbReference type="GO" id="GO:0005886">
    <property type="term" value="C:plasma membrane"/>
    <property type="evidence" value="ECO:0007669"/>
    <property type="project" value="TreeGrafter"/>
</dbReference>
<dbReference type="AlphaFoldDB" id="A0A0F6RD47"/>
<keyword evidence="1" id="KW-1133">Transmembrane helix</keyword>
<dbReference type="PANTHER" id="PTHR35793">
    <property type="entry name" value="INNER MEMBRANE PROTEIN YJIG"/>
    <property type="match status" value="1"/>
</dbReference>
<feature type="transmembrane region" description="Helical" evidence="1">
    <location>
        <begin position="206"/>
        <end position="225"/>
    </location>
</feature>
<organism evidence="3 4">
    <name type="scientific">Kangiella geojedonensis</name>
    <dbReference type="NCBI Taxonomy" id="914150"/>
    <lineage>
        <taxon>Bacteria</taxon>
        <taxon>Pseudomonadati</taxon>
        <taxon>Pseudomonadota</taxon>
        <taxon>Gammaproteobacteria</taxon>
        <taxon>Kangiellales</taxon>
        <taxon>Kangiellaceae</taxon>
        <taxon>Kangiella</taxon>
    </lineage>
</organism>
<feature type="transmembrane region" description="Helical" evidence="1">
    <location>
        <begin position="172"/>
        <end position="194"/>
    </location>
</feature>
<dbReference type="EMBL" id="CP010975">
    <property type="protein sequence ID" value="AKE52606.1"/>
    <property type="molecule type" value="Genomic_DNA"/>
</dbReference>
<dbReference type="PANTHER" id="PTHR35793:SF2">
    <property type="entry name" value="INNER MEMBRANE PROTEIN YJIG"/>
    <property type="match status" value="1"/>
</dbReference>